<gene>
    <name evidence="2" type="ORF">ALO_02236</name>
</gene>
<comment type="caution">
    <text evidence="2">The sequence shown here is derived from an EMBL/GenBank/DDBJ whole genome shotgun (WGS) entry which is preliminary data.</text>
</comment>
<feature type="compositionally biased region" description="Polar residues" evidence="1">
    <location>
        <begin position="1"/>
        <end position="26"/>
    </location>
</feature>
<keyword evidence="3" id="KW-1185">Reference proteome</keyword>
<dbReference type="EMBL" id="AFGF01000017">
    <property type="protein sequence ID" value="EGO65395.1"/>
    <property type="molecule type" value="Genomic_DNA"/>
</dbReference>
<evidence type="ECO:0008006" key="4">
    <source>
        <dbReference type="Google" id="ProtNLM"/>
    </source>
</evidence>
<dbReference type="Proteomes" id="UP000003240">
    <property type="component" value="Unassembled WGS sequence"/>
</dbReference>
<dbReference type="STRING" id="1009370.ALO_02236"/>
<protein>
    <recommendedName>
        <fullName evidence="4">DUF5681 domain-containing protein</fullName>
    </recommendedName>
</protein>
<feature type="region of interest" description="Disordered" evidence="1">
    <location>
        <begin position="1"/>
        <end position="36"/>
    </location>
</feature>
<accession>F7NEI4</accession>
<organism evidence="2 3">
    <name type="scientific">Acetonema longum DSM 6540</name>
    <dbReference type="NCBI Taxonomy" id="1009370"/>
    <lineage>
        <taxon>Bacteria</taxon>
        <taxon>Bacillati</taxon>
        <taxon>Bacillota</taxon>
        <taxon>Negativicutes</taxon>
        <taxon>Acetonemataceae</taxon>
        <taxon>Acetonema</taxon>
    </lineage>
</organism>
<dbReference type="RefSeq" id="WP_004092373.1">
    <property type="nucleotide sequence ID" value="NZ_AFGF01000017.1"/>
</dbReference>
<evidence type="ECO:0000313" key="3">
    <source>
        <dbReference type="Proteomes" id="UP000003240"/>
    </source>
</evidence>
<evidence type="ECO:0000313" key="2">
    <source>
        <dbReference type="EMBL" id="EGO65395.1"/>
    </source>
</evidence>
<sequence length="123" mass="13823">MAESENTTKTRYQRGMNPNSLANLQAYNPKGRPKQPKEFKELVKTHTVAALEAVIAIMQDKTAKPTDRLRACELIIDRAYGKAAQPIVGDDDHGAIQVDLFNPEQRKARIDELIAKYKMDPNS</sequence>
<evidence type="ECO:0000256" key="1">
    <source>
        <dbReference type="SAM" id="MobiDB-lite"/>
    </source>
</evidence>
<dbReference type="OrthoDB" id="2086138at2"/>
<proteinExistence type="predicted"/>
<reference evidence="2 3" key="1">
    <citation type="journal article" date="2011" name="EMBO J.">
        <title>Structural diversity of bacterial flagellar motors.</title>
        <authorList>
            <person name="Chen S."/>
            <person name="Beeby M."/>
            <person name="Murphy G.E."/>
            <person name="Leadbetter J.R."/>
            <person name="Hendrixson D.R."/>
            <person name="Briegel A."/>
            <person name="Li Z."/>
            <person name="Shi J."/>
            <person name="Tocheva E.I."/>
            <person name="Muller A."/>
            <person name="Dobro M.J."/>
            <person name="Jensen G.J."/>
        </authorList>
    </citation>
    <scope>NUCLEOTIDE SEQUENCE [LARGE SCALE GENOMIC DNA]</scope>
    <source>
        <strain evidence="2 3">DSM 6540</strain>
    </source>
</reference>
<dbReference type="AlphaFoldDB" id="F7NEI4"/>
<name>F7NEI4_9FIRM</name>